<dbReference type="EMBL" id="KZ857421">
    <property type="protein sequence ID" value="RDX47096.1"/>
    <property type="molecule type" value="Genomic_DNA"/>
</dbReference>
<organism evidence="2 3">
    <name type="scientific">Lentinus brumalis</name>
    <dbReference type="NCBI Taxonomy" id="2498619"/>
    <lineage>
        <taxon>Eukaryota</taxon>
        <taxon>Fungi</taxon>
        <taxon>Dikarya</taxon>
        <taxon>Basidiomycota</taxon>
        <taxon>Agaricomycotina</taxon>
        <taxon>Agaricomycetes</taxon>
        <taxon>Polyporales</taxon>
        <taxon>Polyporaceae</taxon>
        <taxon>Lentinus</taxon>
    </lineage>
</organism>
<accession>A0A371D3H4</accession>
<feature type="transmembrane region" description="Helical" evidence="1">
    <location>
        <begin position="6"/>
        <end position="25"/>
    </location>
</feature>
<keyword evidence="1" id="KW-0812">Transmembrane</keyword>
<keyword evidence="3" id="KW-1185">Reference proteome</keyword>
<name>A0A371D3H4_9APHY</name>
<dbReference type="AlphaFoldDB" id="A0A371D3H4"/>
<dbReference type="Proteomes" id="UP000256964">
    <property type="component" value="Unassembled WGS sequence"/>
</dbReference>
<keyword evidence="1" id="KW-0472">Membrane</keyword>
<evidence type="ECO:0000313" key="3">
    <source>
        <dbReference type="Proteomes" id="UP000256964"/>
    </source>
</evidence>
<reference evidence="2 3" key="1">
    <citation type="journal article" date="2018" name="Biotechnol. Biofuels">
        <title>Integrative visual omics of the white-rot fungus Polyporus brumalis exposes the biotechnological potential of its oxidative enzymes for delignifying raw plant biomass.</title>
        <authorList>
            <person name="Miyauchi S."/>
            <person name="Rancon A."/>
            <person name="Drula E."/>
            <person name="Hage H."/>
            <person name="Chaduli D."/>
            <person name="Favel A."/>
            <person name="Grisel S."/>
            <person name="Henrissat B."/>
            <person name="Herpoel-Gimbert I."/>
            <person name="Ruiz-Duenas F.J."/>
            <person name="Chevret D."/>
            <person name="Hainaut M."/>
            <person name="Lin J."/>
            <person name="Wang M."/>
            <person name="Pangilinan J."/>
            <person name="Lipzen A."/>
            <person name="Lesage-Meessen L."/>
            <person name="Navarro D."/>
            <person name="Riley R."/>
            <person name="Grigoriev I.V."/>
            <person name="Zhou S."/>
            <person name="Raouche S."/>
            <person name="Rosso M.N."/>
        </authorList>
    </citation>
    <scope>NUCLEOTIDE SEQUENCE [LARGE SCALE GENOMIC DNA]</scope>
    <source>
        <strain evidence="2 3">BRFM 1820</strain>
    </source>
</reference>
<gene>
    <name evidence="2" type="ORF">OH76DRAFT_794358</name>
</gene>
<keyword evidence="1" id="KW-1133">Transmembrane helix</keyword>
<evidence type="ECO:0000313" key="2">
    <source>
        <dbReference type="EMBL" id="RDX47096.1"/>
    </source>
</evidence>
<proteinExistence type="predicted"/>
<protein>
    <recommendedName>
        <fullName evidence="4">CTCK domain-containing protein</fullName>
    </recommendedName>
</protein>
<sequence length="208" mass="22946">MPCGCLVAPCYSVLILVSIGINYWHPSFVVTRCTRIPIKREPFLAAHTHICTQRLSRGGQARSRACTSRQCYLVLSAVCPTSHARFQADRNSGLGSPSKPHCRGRDHRSRDAGCATRCDAACFLPRPGRVYLGHRICQCTGLSPQDRAWRGAVLVMTGACSLSPHLPPRCCAEFGRVVGAWRIEAHRTRGKTAVRAKITRGCRCYPKQ</sequence>
<evidence type="ECO:0000256" key="1">
    <source>
        <dbReference type="SAM" id="Phobius"/>
    </source>
</evidence>
<evidence type="ECO:0008006" key="4">
    <source>
        <dbReference type="Google" id="ProtNLM"/>
    </source>
</evidence>